<feature type="signal peptide" evidence="1">
    <location>
        <begin position="1"/>
        <end position="20"/>
    </location>
</feature>
<proteinExistence type="predicted"/>
<organism evidence="2 3">
    <name type="scientific">Thalassotalea loyana</name>
    <dbReference type="NCBI Taxonomy" id="280483"/>
    <lineage>
        <taxon>Bacteria</taxon>
        <taxon>Pseudomonadati</taxon>
        <taxon>Pseudomonadota</taxon>
        <taxon>Gammaproteobacteria</taxon>
        <taxon>Alteromonadales</taxon>
        <taxon>Colwelliaceae</taxon>
        <taxon>Thalassotalea</taxon>
    </lineage>
</organism>
<dbReference type="Pfam" id="PF14052">
    <property type="entry name" value="Caps_assemb_Wzi"/>
    <property type="match status" value="1"/>
</dbReference>
<keyword evidence="1" id="KW-0732">Signal</keyword>
<dbReference type="InterPro" id="IPR026950">
    <property type="entry name" value="Caps_assemb_Wzi"/>
</dbReference>
<dbReference type="Gene3D" id="2.40.160.130">
    <property type="entry name" value="Capsule assembly protein Wzi"/>
    <property type="match status" value="1"/>
</dbReference>
<dbReference type="RefSeq" id="WP_284295992.1">
    <property type="nucleotide sequence ID" value="NZ_BSSV01000001.1"/>
</dbReference>
<comment type="caution">
    <text evidence="2">The sequence shown here is derived from an EMBL/GenBank/DDBJ whole genome shotgun (WGS) entry which is preliminary data.</text>
</comment>
<evidence type="ECO:0000313" key="2">
    <source>
        <dbReference type="EMBL" id="GLX84418.1"/>
    </source>
</evidence>
<keyword evidence="3" id="KW-1185">Reference proteome</keyword>
<dbReference type="Proteomes" id="UP001157134">
    <property type="component" value="Unassembled WGS sequence"/>
</dbReference>
<evidence type="ECO:0000256" key="1">
    <source>
        <dbReference type="SAM" id="SignalP"/>
    </source>
</evidence>
<gene>
    <name evidence="2" type="ORF">tloyanaT_06700</name>
</gene>
<sequence>MRLFSILLFSAVLLPSAVLAKGVSPYLPLKSAPEFEHLIEKLLAKAPNADLMTKPYKAVDIDRLNDEIKDSDPLLHKKIKRYLSRYKQTGALTRAKVKLAYSNQEHNIPNGRGQNISDTIAVEADGFWLAHDNLLFSGAFIATDEDFIPINTLMSFGNEYAQVDIGYKDKWYSPAYDSAMLISTHAKTYPSISISNYEPLTRFRFRYDFFLMYMDEQDAIRLGDTTEPGRPYLAGTHFSLAPWENITIGFNRLFQFGGGPREVTFSDFLKAFFDPVGKDNRGSSDDFEDPNFEFGDQLASLTIKYNFNLFDQYGSFYGEYAGEDTAGHKNYKLGNTSFTFGLFLPEITHNSSLRLEHSVWQNAWYENALYSDGNRNDGHVIGHWGGDERIEGSDAGSKSYHVNWIYNINETDVFDTKLRFLDNKDRDYDGYKLGYEIDIRYSTFYDNAFWGLELIAGRDVFDEDYYRIAVSYSY</sequence>
<evidence type="ECO:0008006" key="4">
    <source>
        <dbReference type="Google" id="ProtNLM"/>
    </source>
</evidence>
<name>A0ABQ6H8F8_9GAMM</name>
<reference evidence="2 3" key="1">
    <citation type="submission" date="2023-03" db="EMBL/GenBank/DDBJ databases">
        <title>Thalassotalea loyana LMG 22536T draft genome sequence.</title>
        <authorList>
            <person name="Sawabe T."/>
        </authorList>
    </citation>
    <scope>NUCLEOTIDE SEQUENCE [LARGE SCALE GENOMIC DNA]</scope>
    <source>
        <strain evidence="2 3">LMG 22536</strain>
    </source>
</reference>
<dbReference type="InterPro" id="IPR038636">
    <property type="entry name" value="Wzi_sf"/>
</dbReference>
<evidence type="ECO:0000313" key="3">
    <source>
        <dbReference type="Proteomes" id="UP001157134"/>
    </source>
</evidence>
<dbReference type="EMBL" id="BSSV01000001">
    <property type="protein sequence ID" value="GLX84418.1"/>
    <property type="molecule type" value="Genomic_DNA"/>
</dbReference>
<feature type="chain" id="PRO_5046498028" description="Capsule assembly Wzi family protein" evidence="1">
    <location>
        <begin position="21"/>
        <end position="474"/>
    </location>
</feature>
<accession>A0ABQ6H8F8</accession>
<protein>
    <recommendedName>
        <fullName evidence="4">Capsule assembly Wzi family protein</fullName>
    </recommendedName>
</protein>